<proteinExistence type="predicted"/>
<dbReference type="RefSeq" id="WP_072723120.1">
    <property type="nucleotide sequence ID" value="NZ_FQXH01000005.1"/>
</dbReference>
<gene>
    <name evidence="1" type="ORF">SAMN02744040_00327</name>
</gene>
<dbReference type="STRING" id="1123350.SAMN02744040_00327"/>
<dbReference type="Gene3D" id="3.30.1490.480">
    <property type="entry name" value="Endolytic murein transglycosylase"/>
    <property type="match status" value="1"/>
</dbReference>
<evidence type="ECO:0008006" key="3">
    <source>
        <dbReference type="Google" id="ProtNLM"/>
    </source>
</evidence>
<sequence>MKKLILFIFIIGFSMGLIVSSSINIINNRTIDKQNITKNKTEKTKIEMPKKIETPKNTISKENKKEEFITIVIQNGYTSEKVADILLDNGLIQHKQDFLTLLKSLNLSSKIRVGEKSIKKGISMLEIINIITS</sequence>
<accession>A0A1M5P1Z0</accession>
<evidence type="ECO:0000313" key="1">
    <source>
        <dbReference type="EMBL" id="SHG95429.1"/>
    </source>
</evidence>
<dbReference type="EMBL" id="FQXH01000005">
    <property type="protein sequence ID" value="SHG95429.1"/>
    <property type="molecule type" value="Genomic_DNA"/>
</dbReference>
<keyword evidence="2" id="KW-1185">Reference proteome</keyword>
<reference evidence="2" key="1">
    <citation type="submission" date="2016-11" db="EMBL/GenBank/DDBJ databases">
        <authorList>
            <person name="Varghese N."/>
            <person name="Submissions S."/>
        </authorList>
    </citation>
    <scope>NUCLEOTIDE SEQUENCE [LARGE SCALE GENOMIC DNA]</scope>
    <source>
        <strain evidence="2">DSM 15285</strain>
    </source>
</reference>
<protein>
    <recommendedName>
        <fullName evidence="3">YceG-like family protein</fullName>
    </recommendedName>
</protein>
<dbReference type="AlphaFoldDB" id="A0A1M5P1Z0"/>
<organism evidence="1 2">
    <name type="scientific">Tepidibacter thalassicus DSM 15285</name>
    <dbReference type="NCBI Taxonomy" id="1123350"/>
    <lineage>
        <taxon>Bacteria</taxon>
        <taxon>Bacillati</taxon>
        <taxon>Bacillota</taxon>
        <taxon>Clostridia</taxon>
        <taxon>Peptostreptococcales</taxon>
        <taxon>Peptostreptococcaceae</taxon>
        <taxon>Tepidibacter</taxon>
    </lineage>
</organism>
<name>A0A1M5P1Z0_9FIRM</name>
<dbReference type="Proteomes" id="UP000242520">
    <property type="component" value="Unassembled WGS sequence"/>
</dbReference>
<dbReference type="OrthoDB" id="1758015at2"/>
<evidence type="ECO:0000313" key="2">
    <source>
        <dbReference type="Proteomes" id="UP000242520"/>
    </source>
</evidence>